<accession>A0A5J4V557</accession>
<dbReference type="GO" id="GO:0006898">
    <property type="term" value="P:receptor-mediated endocytosis"/>
    <property type="evidence" value="ECO:0007669"/>
    <property type="project" value="TreeGrafter"/>
</dbReference>
<reference evidence="2 3" key="1">
    <citation type="submission" date="2019-03" db="EMBL/GenBank/DDBJ databases">
        <title>Single cell metagenomics reveals metabolic interactions within the superorganism composed of flagellate Streblomastix strix and complex community of Bacteroidetes bacteria on its surface.</title>
        <authorList>
            <person name="Treitli S.C."/>
            <person name="Kolisko M."/>
            <person name="Husnik F."/>
            <person name="Keeling P."/>
            <person name="Hampl V."/>
        </authorList>
    </citation>
    <scope>NUCLEOTIDE SEQUENCE [LARGE SCALE GENOMIC DNA]</scope>
    <source>
        <strain evidence="2">ST1C</strain>
    </source>
</reference>
<dbReference type="InterPro" id="IPR016025">
    <property type="entry name" value="Clathrin_H-chain_N"/>
</dbReference>
<dbReference type="SUPFAM" id="SSF50989">
    <property type="entry name" value="Clathrin heavy-chain terminal domain"/>
    <property type="match status" value="1"/>
</dbReference>
<dbReference type="InterPro" id="IPR016024">
    <property type="entry name" value="ARM-type_fold"/>
</dbReference>
<evidence type="ECO:0000313" key="3">
    <source>
        <dbReference type="Proteomes" id="UP000324800"/>
    </source>
</evidence>
<dbReference type="AlphaFoldDB" id="A0A5J4V557"/>
<dbReference type="Proteomes" id="UP000324800">
    <property type="component" value="Unassembled WGS sequence"/>
</dbReference>
<dbReference type="GO" id="GO:0005198">
    <property type="term" value="F:structural molecule activity"/>
    <property type="evidence" value="ECO:0007669"/>
    <property type="project" value="InterPro"/>
</dbReference>
<dbReference type="EMBL" id="SNRW01009634">
    <property type="protein sequence ID" value="KAA6377703.1"/>
    <property type="molecule type" value="Genomic_DNA"/>
</dbReference>
<dbReference type="OrthoDB" id="2113814at2759"/>
<gene>
    <name evidence="2" type="ORF">EZS28_026770</name>
</gene>
<protein>
    <submittedName>
        <fullName evidence="2">Putative clathrin heavy chain</fullName>
    </submittedName>
</protein>
<dbReference type="GO" id="GO:0032051">
    <property type="term" value="F:clathrin light chain binding"/>
    <property type="evidence" value="ECO:0007669"/>
    <property type="project" value="TreeGrafter"/>
</dbReference>
<dbReference type="SUPFAM" id="SSF48371">
    <property type="entry name" value="ARM repeat"/>
    <property type="match status" value="1"/>
</dbReference>
<organism evidence="2 3">
    <name type="scientific">Streblomastix strix</name>
    <dbReference type="NCBI Taxonomy" id="222440"/>
    <lineage>
        <taxon>Eukaryota</taxon>
        <taxon>Metamonada</taxon>
        <taxon>Preaxostyla</taxon>
        <taxon>Oxymonadida</taxon>
        <taxon>Streblomastigidae</taxon>
        <taxon>Streblomastix</taxon>
    </lineage>
</organism>
<sequence length="241" mass="27258">MAAGIKLLMNEISPAAVGATALRASANIIYTDPNDFPVAIEYSEIYRLILLISAMGFYQHLRLEQLLLQLQNRLIGVNVLGHVLQFGVDERGIVPYIIQKFQNVPLAVRIADRSKLNGFEDLFNQQFEANFLAQNYGEAAKMAAIVTWRNMTEGWLKDGKIEAQEPLDNFLRIFDLNFVLSAYLSCDAHQKVVDTYVELGELDKIIAFNNDAMEIMFQKDLIIELTGLMLEVLKCNLPEQI</sequence>
<dbReference type="Gene3D" id="2.130.10.110">
    <property type="entry name" value="Clathrin heavy-chain terminal domain"/>
    <property type="match status" value="1"/>
</dbReference>
<dbReference type="PANTHER" id="PTHR10292">
    <property type="entry name" value="CLATHRIN HEAVY CHAIN RELATED"/>
    <property type="match status" value="1"/>
</dbReference>
<dbReference type="GO" id="GO:0071439">
    <property type="term" value="C:clathrin complex"/>
    <property type="evidence" value="ECO:0007669"/>
    <property type="project" value="TreeGrafter"/>
</dbReference>
<evidence type="ECO:0000313" key="2">
    <source>
        <dbReference type="EMBL" id="KAA6377703.1"/>
    </source>
</evidence>
<feature type="domain" description="Clathrin heavy chain linker core motif" evidence="1">
    <location>
        <begin position="90"/>
        <end position="111"/>
    </location>
</feature>
<dbReference type="InterPro" id="IPR015348">
    <property type="entry name" value="Clathrin_H-chain_linker_core"/>
</dbReference>
<dbReference type="Pfam" id="PF09268">
    <property type="entry name" value="Clathrin-link"/>
    <property type="match status" value="1"/>
</dbReference>
<evidence type="ECO:0000259" key="1">
    <source>
        <dbReference type="Pfam" id="PF09268"/>
    </source>
</evidence>
<dbReference type="GO" id="GO:0030130">
    <property type="term" value="C:clathrin coat of trans-Golgi network vesicle"/>
    <property type="evidence" value="ECO:0007669"/>
    <property type="project" value="InterPro"/>
</dbReference>
<name>A0A5J4V557_9EUKA</name>
<dbReference type="GO" id="GO:0006886">
    <property type="term" value="P:intracellular protein transport"/>
    <property type="evidence" value="ECO:0007669"/>
    <property type="project" value="InterPro"/>
</dbReference>
<dbReference type="PANTHER" id="PTHR10292:SF1">
    <property type="entry name" value="CLATHRIN HEAVY CHAIN"/>
    <property type="match status" value="1"/>
</dbReference>
<dbReference type="GO" id="GO:0030132">
    <property type="term" value="C:clathrin coat of coated pit"/>
    <property type="evidence" value="ECO:0007669"/>
    <property type="project" value="InterPro"/>
</dbReference>
<comment type="caution">
    <text evidence="2">The sequence shown here is derived from an EMBL/GenBank/DDBJ whole genome shotgun (WGS) entry which is preliminary data.</text>
</comment>
<proteinExistence type="predicted"/>